<reference evidence="4 5" key="1">
    <citation type="submission" date="2018-06" db="EMBL/GenBank/DDBJ databases">
        <authorList>
            <consortium name="Pathogen Informatics"/>
            <person name="Doyle S."/>
        </authorList>
    </citation>
    <scope>NUCLEOTIDE SEQUENCE [LARGE SCALE GENOMIC DNA]</scope>
    <source>
        <strain evidence="4 5">NCTC12475</strain>
    </source>
</reference>
<dbReference type="GO" id="GO:0019563">
    <property type="term" value="P:glycerol catabolic process"/>
    <property type="evidence" value="ECO:0007669"/>
    <property type="project" value="TreeGrafter"/>
</dbReference>
<accession>A0A381DLH2</accession>
<dbReference type="NCBIfam" id="NF000728">
    <property type="entry name" value="PRK00042.3-2"/>
    <property type="match status" value="1"/>
</dbReference>
<dbReference type="EC" id="5.3.1.1" evidence="3"/>
<dbReference type="STRING" id="32024.GCA_000788295_00830"/>
<keyword evidence="5" id="KW-1185">Reference proteome</keyword>
<dbReference type="PANTHER" id="PTHR21139">
    <property type="entry name" value="TRIOSEPHOSPHATE ISOMERASE"/>
    <property type="match status" value="1"/>
</dbReference>
<dbReference type="InterPro" id="IPR000652">
    <property type="entry name" value="Triosephosphate_isomerase"/>
</dbReference>
<protein>
    <recommendedName>
        <fullName evidence="3">Triosephosphate isomerase</fullName>
        <ecNumber evidence="3">5.3.1.1</ecNumber>
    </recommendedName>
</protein>
<dbReference type="InterPro" id="IPR013785">
    <property type="entry name" value="Aldolase_TIM"/>
</dbReference>
<comment type="similarity">
    <text evidence="1 3">Belongs to the triosephosphate isomerase family.</text>
</comment>
<dbReference type="InterPro" id="IPR020861">
    <property type="entry name" value="Triosephosphate_isomerase_AS"/>
</dbReference>
<dbReference type="GO" id="GO:0004807">
    <property type="term" value="F:triose-phosphate isomerase activity"/>
    <property type="evidence" value="ECO:0007669"/>
    <property type="project" value="UniProtKB-EC"/>
</dbReference>
<dbReference type="OrthoDB" id="9809429at2"/>
<dbReference type="InterPro" id="IPR035990">
    <property type="entry name" value="TIM_sf"/>
</dbReference>
<evidence type="ECO:0000256" key="2">
    <source>
        <dbReference type="ARBA" id="ARBA00023235"/>
    </source>
</evidence>
<gene>
    <name evidence="4" type="primary">tpiA</name>
    <name evidence="4" type="ORF">NCTC12475_01642</name>
</gene>
<dbReference type="PROSITE" id="PS51440">
    <property type="entry name" value="TIM_2"/>
    <property type="match status" value="1"/>
</dbReference>
<evidence type="ECO:0000313" key="4">
    <source>
        <dbReference type="EMBL" id="SUX11417.1"/>
    </source>
</evidence>
<keyword evidence="2 3" id="KW-0413">Isomerase</keyword>
<comment type="subunit">
    <text evidence="3">Homodimer.</text>
</comment>
<comment type="catalytic activity">
    <reaction evidence="3">
        <text>D-glyceraldehyde 3-phosphate = dihydroxyacetone phosphate</text>
        <dbReference type="Rhea" id="RHEA:18585"/>
        <dbReference type="ChEBI" id="CHEBI:57642"/>
        <dbReference type="ChEBI" id="CHEBI:59776"/>
        <dbReference type="EC" id="5.3.1.1"/>
    </reaction>
</comment>
<dbReference type="GO" id="GO:0046166">
    <property type="term" value="P:glyceraldehyde-3-phosphate biosynthetic process"/>
    <property type="evidence" value="ECO:0007669"/>
    <property type="project" value="TreeGrafter"/>
</dbReference>
<evidence type="ECO:0000313" key="5">
    <source>
        <dbReference type="Proteomes" id="UP000254920"/>
    </source>
</evidence>
<dbReference type="GO" id="GO:0006096">
    <property type="term" value="P:glycolytic process"/>
    <property type="evidence" value="ECO:0007669"/>
    <property type="project" value="UniProtKB-UniPathway"/>
</dbReference>
<dbReference type="GeneID" id="93090282"/>
<keyword evidence="3" id="KW-0963">Cytoplasm</keyword>
<dbReference type="Gene3D" id="3.20.20.70">
    <property type="entry name" value="Aldolase class I"/>
    <property type="match status" value="1"/>
</dbReference>
<dbReference type="GO" id="GO:0005829">
    <property type="term" value="C:cytosol"/>
    <property type="evidence" value="ECO:0007669"/>
    <property type="project" value="TreeGrafter"/>
</dbReference>
<dbReference type="Proteomes" id="UP000254920">
    <property type="component" value="Unassembled WGS sequence"/>
</dbReference>
<evidence type="ECO:0000256" key="1">
    <source>
        <dbReference type="ARBA" id="ARBA00007422"/>
    </source>
</evidence>
<dbReference type="Pfam" id="PF00121">
    <property type="entry name" value="TIM"/>
    <property type="match status" value="1"/>
</dbReference>
<dbReference type="UniPathway" id="UPA00138"/>
<dbReference type="EMBL" id="UFVD01000001">
    <property type="protein sequence ID" value="SUX11417.1"/>
    <property type="molecule type" value="Genomic_DNA"/>
</dbReference>
<comment type="pathway">
    <text evidence="3">Carbohydrate biosynthesis; gluconeogenesis.</text>
</comment>
<proteinExistence type="inferred from homology"/>
<dbReference type="PROSITE" id="PS00171">
    <property type="entry name" value="TIM_1"/>
    <property type="match status" value="1"/>
</dbReference>
<dbReference type="CDD" id="cd00311">
    <property type="entry name" value="TIM"/>
    <property type="match status" value="1"/>
</dbReference>
<organism evidence="4 5">
    <name type="scientific">Campylobacter sputorum subsp. sputorum</name>
    <dbReference type="NCBI Taxonomy" id="32024"/>
    <lineage>
        <taxon>Bacteria</taxon>
        <taxon>Pseudomonadati</taxon>
        <taxon>Campylobacterota</taxon>
        <taxon>Epsilonproteobacteria</taxon>
        <taxon>Campylobacterales</taxon>
        <taxon>Campylobacteraceae</taxon>
        <taxon>Campylobacter</taxon>
    </lineage>
</organism>
<comment type="subcellular location">
    <subcellularLocation>
        <location evidence="3">Cytoplasm</location>
    </subcellularLocation>
</comment>
<dbReference type="UniPathway" id="UPA00109">
    <property type="reaction ID" value="UER00189"/>
</dbReference>
<name>A0A381DLH2_9BACT</name>
<keyword evidence="3" id="KW-0312">Gluconeogenesis</keyword>
<dbReference type="PANTHER" id="PTHR21139:SF42">
    <property type="entry name" value="TRIOSEPHOSPHATE ISOMERASE"/>
    <property type="match status" value="1"/>
</dbReference>
<dbReference type="SUPFAM" id="SSF51351">
    <property type="entry name" value="Triosephosphate isomerase (TIM)"/>
    <property type="match status" value="1"/>
</dbReference>
<comment type="pathway">
    <text evidence="3">Carbohydrate degradation; glycolysis; D-glyceraldehyde 3-phosphate from glycerone phosphate: step 1/1.</text>
</comment>
<dbReference type="RefSeq" id="WP_089182147.1">
    <property type="nucleotide sequence ID" value="NZ_CP043427.1"/>
</dbReference>
<keyword evidence="3" id="KW-0324">Glycolysis</keyword>
<dbReference type="GO" id="GO:0006094">
    <property type="term" value="P:gluconeogenesis"/>
    <property type="evidence" value="ECO:0007669"/>
    <property type="project" value="UniProtKB-UniPathway"/>
</dbReference>
<dbReference type="AlphaFoldDB" id="A0A381DLH2"/>
<evidence type="ECO:0000256" key="3">
    <source>
        <dbReference type="RuleBase" id="RU363013"/>
    </source>
</evidence>
<sequence length="227" mass="25676">MIYAANFKCNHTRESFYNYANELNDIIINSKIDDEIMVFPTSSSFLKNENLHFTQGAQNFYPCENGAYTGEIGKEQLDEFGINTVLIGHSERRTILKEDESLLKDKFNFAMKNKFKIIYCIGESLEIYEDKKTEKFLEKQLSSIDLNYSNLIIAYEPVWAIGSGKIPSISDIKNILDFISTNTKAPLLYGGSVKKENIKSILDVKNCGGVLVGGASLKIQTFCELFI</sequence>